<dbReference type="GO" id="GO:0001764">
    <property type="term" value="P:neuron migration"/>
    <property type="evidence" value="ECO:0007669"/>
    <property type="project" value="TreeGrafter"/>
</dbReference>
<protein>
    <submittedName>
        <fullName evidence="7">KIAA0319</fullName>
    </submittedName>
</protein>
<dbReference type="Pfam" id="PF23620">
    <property type="entry name" value="KIAA0319"/>
    <property type="match status" value="1"/>
</dbReference>
<sequence>SVYSVSEGRGSNRGPVAVVGPDRKLLLPVSSLLLNGSGSTDDRGIVSYHWDAIRWDTGQDVSESHCLKRFNHDSPVDFYSGPPGLKLEDVDQVVATATGLRVGRYTFRLTVSDQEGATDSASLTVRVQEATSLPPVAHASGSHTLTLPNNSLVLQGSVTDGDQTQVHFLWVRDSQSPAAGDVLYGSETQASLYLANLVEGTYLFQLRVTDAQGRSSTATATVEVRPEPGGGEEVELEMLVSVSQVSLAQRDTVVRQLAALLHVLDSDIQVRALQGHSHLSTVLRFSVWGSSGPLSGSRLVGLLRNQLLREKSDYLLFRVLRVDTVLCLLRCSGRGQCDPVTKECTCDPFWTENLIRRYLGDGESNCGDYTY</sequence>
<evidence type="ECO:0000256" key="2">
    <source>
        <dbReference type="ARBA" id="ARBA00022692"/>
    </source>
</evidence>
<dbReference type="SUPFAM" id="SSF49299">
    <property type="entry name" value="PKD domain"/>
    <property type="match status" value="2"/>
</dbReference>
<dbReference type="PANTHER" id="PTHR46182:SF1">
    <property type="entry name" value="DYSLEXIA-ASSOCIATED PROTEIN KIAA0319"/>
    <property type="match status" value="1"/>
</dbReference>
<evidence type="ECO:0000256" key="3">
    <source>
        <dbReference type="ARBA" id="ARBA00022989"/>
    </source>
</evidence>
<dbReference type="GO" id="GO:0005886">
    <property type="term" value="C:plasma membrane"/>
    <property type="evidence" value="ECO:0007669"/>
    <property type="project" value="TreeGrafter"/>
</dbReference>
<dbReference type="InterPro" id="IPR022409">
    <property type="entry name" value="PKD/Chitinase_dom"/>
</dbReference>
<evidence type="ECO:0000313" key="8">
    <source>
        <dbReference type="Proteomes" id="UP000314980"/>
    </source>
</evidence>
<name>A0A4W6DM51_LATCA</name>
<proteinExistence type="predicted"/>
<dbReference type="Ensembl" id="ENSLCAT00010026404.1">
    <property type="protein sequence ID" value="ENSLCAP00010025854.1"/>
    <property type="gene ID" value="ENSLCAG00010012090.1"/>
</dbReference>
<reference evidence="7" key="3">
    <citation type="submission" date="2025-09" db="UniProtKB">
        <authorList>
            <consortium name="Ensembl"/>
        </authorList>
    </citation>
    <scope>IDENTIFICATION</scope>
</reference>
<dbReference type="SMART" id="SM00089">
    <property type="entry name" value="PKD"/>
    <property type="match status" value="2"/>
</dbReference>
<organism evidence="7 8">
    <name type="scientific">Lates calcarifer</name>
    <name type="common">Barramundi</name>
    <name type="synonym">Holocentrus calcarifer</name>
    <dbReference type="NCBI Taxonomy" id="8187"/>
    <lineage>
        <taxon>Eukaryota</taxon>
        <taxon>Metazoa</taxon>
        <taxon>Chordata</taxon>
        <taxon>Craniata</taxon>
        <taxon>Vertebrata</taxon>
        <taxon>Euteleostomi</taxon>
        <taxon>Actinopterygii</taxon>
        <taxon>Neopterygii</taxon>
        <taxon>Teleostei</taxon>
        <taxon>Neoteleostei</taxon>
        <taxon>Acanthomorphata</taxon>
        <taxon>Carangaria</taxon>
        <taxon>Carangaria incertae sedis</taxon>
        <taxon>Centropomidae</taxon>
        <taxon>Lates</taxon>
    </lineage>
</organism>
<feature type="domain" description="PKD/Chitinase" evidence="6">
    <location>
        <begin position="16"/>
        <end position="130"/>
    </location>
</feature>
<evidence type="ECO:0000256" key="4">
    <source>
        <dbReference type="ARBA" id="ARBA00023136"/>
    </source>
</evidence>
<dbReference type="InterPro" id="IPR029865">
    <property type="entry name" value="KIAA0319-like"/>
</dbReference>
<reference evidence="7" key="2">
    <citation type="submission" date="2025-08" db="UniProtKB">
        <authorList>
            <consortium name="Ensembl"/>
        </authorList>
    </citation>
    <scope>IDENTIFICATION</scope>
</reference>
<dbReference type="InterPro" id="IPR013783">
    <property type="entry name" value="Ig-like_fold"/>
</dbReference>
<dbReference type="InterPro" id="IPR056502">
    <property type="entry name" value="KIAA0319-like_C"/>
</dbReference>
<dbReference type="Gene3D" id="2.60.40.10">
    <property type="entry name" value="Immunoglobulins"/>
    <property type="match status" value="2"/>
</dbReference>
<dbReference type="PANTHER" id="PTHR46182">
    <property type="entry name" value="FI19480P1"/>
    <property type="match status" value="1"/>
</dbReference>
<dbReference type="GeneTree" id="ENSGT00940000161462"/>
<evidence type="ECO:0000313" key="7">
    <source>
        <dbReference type="Ensembl" id="ENSLCAP00010025854.1"/>
    </source>
</evidence>
<dbReference type="CDD" id="cd00146">
    <property type="entry name" value="PKD"/>
    <property type="match status" value="2"/>
</dbReference>
<feature type="domain" description="PKD/Chitinase" evidence="6">
    <location>
        <begin position="136"/>
        <end position="227"/>
    </location>
</feature>
<evidence type="ECO:0000259" key="6">
    <source>
        <dbReference type="SMART" id="SM00089"/>
    </source>
</evidence>
<accession>A0A4W6DM51</accession>
<dbReference type="AlphaFoldDB" id="A0A4W6DM51"/>
<evidence type="ECO:0000256" key="1">
    <source>
        <dbReference type="ARBA" id="ARBA00004370"/>
    </source>
</evidence>
<reference evidence="8" key="1">
    <citation type="submission" date="2015-09" db="EMBL/GenBank/DDBJ databases">
        <authorList>
            <person name="Sai Rama Sridatta P."/>
        </authorList>
    </citation>
    <scope>NUCLEOTIDE SEQUENCE [LARGE SCALE GENOMIC DNA]</scope>
</reference>
<dbReference type="Pfam" id="PF22352">
    <property type="entry name" value="K319L-like_PKD"/>
    <property type="match status" value="2"/>
</dbReference>
<keyword evidence="5" id="KW-0325">Glycoprotein</keyword>
<evidence type="ECO:0000256" key="5">
    <source>
        <dbReference type="ARBA" id="ARBA00023180"/>
    </source>
</evidence>
<keyword evidence="8" id="KW-1185">Reference proteome</keyword>
<keyword evidence="3" id="KW-1133">Transmembrane helix</keyword>
<keyword evidence="4" id="KW-0472">Membrane</keyword>
<dbReference type="FunFam" id="2.60.40.10:FF:000061">
    <property type="entry name" value="Dyslexia-associated protein KIAA0319 homolog"/>
    <property type="match status" value="1"/>
</dbReference>
<comment type="subcellular location">
    <subcellularLocation>
        <location evidence="1">Membrane</location>
    </subcellularLocation>
</comment>
<dbReference type="InterPro" id="IPR035986">
    <property type="entry name" value="PKD_dom_sf"/>
</dbReference>
<keyword evidence="2" id="KW-0812">Transmembrane</keyword>
<dbReference type="Proteomes" id="UP000314980">
    <property type="component" value="Unassembled WGS sequence"/>
</dbReference>
<dbReference type="GO" id="GO:0031410">
    <property type="term" value="C:cytoplasmic vesicle"/>
    <property type="evidence" value="ECO:0007669"/>
    <property type="project" value="TreeGrafter"/>
</dbReference>